<dbReference type="SUPFAM" id="SSF49417">
    <property type="entry name" value="p53-like transcription factors"/>
    <property type="match status" value="1"/>
</dbReference>
<dbReference type="SUPFAM" id="SSF48092">
    <property type="entry name" value="Transcription factor STAT-4 N-domain"/>
    <property type="match status" value="1"/>
</dbReference>
<evidence type="ECO:0000256" key="4">
    <source>
        <dbReference type="ARBA" id="ARBA00022490"/>
    </source>
</evidence>
<evidence type="ECO:0000256" key="11">
    <source>
        <dbReference type="ARBA" id="ARBA00023242"/>
    </source>
</evidence>
<dbReference type="PANTHER" id="PTHR11801">
    <property type="entry name" value="SIGNAL TRANSDUCER AND ACTIVATOR OF TRANSCRIPTION"/>
    <property type="match status" value="1"/>
</dbReference>
<dbReference type="Pfam" id="PF01017">
    <property type="entry name" value="STAT_alpha"/>
    <property type="match status" value="1"/>
</dbReference>
<dbReference type="InterPro" id="IPR048988">
    <property type="entry name" value="STAT_linker"/>
</dbReference>
<evidence type="ECO:0000259" key="14">
    <source>
        <dbReference type="PROSITE" id="PS50001"/>
    </source>
</evidence>
<name>A0AAQ5XTJ4_AMPOC</name>
<keyword evidence="5 13" id="KW-0597">Phosphoprotein</keyword>
<feature type="domain" description="SH2" evidence="14">
    <location>
        <begin position="516"/>
        <end position="622"/>
    </location>
</feature>
<dbReference type="SUPFAM" id="SSF55550">
    <property type="entry name" value="SH2 domain"/>
    <property type="match status" value="1"/>
</dbReference>
<dbReference type="InterPro" id="IPR013799">
    <property type="entry name" value="STAT_TF_prot_interaction"/>
</dbReference>
<dbReference type="Gene3D" id="1.10.532.10">
    <property type="entry name" value="STAT transcription factor, N-terminal domain"/>
    <property type="match status" value="1"/>
</dbReference>
<comment type="subcellular location">
    <subcellularLocation>
        <location evidence="2 13">Cytoplasm</location>
    </subcellularLocation>
    <subcellularLocation>
        <location evidence="1 13">Nucleus</location>
    </subcellularLocation>
</comment>
<dbReference type="InterPro" id="IPR013800">
    <property type="entry name" value="STAT_TF_alpha"/>
</dbReference>
<keyword evidence="11 13" id="KW-0539">Nucleus</keyword>
<dbReference type="GeneTree" id="ENSGT01050000244905"/>
<sequence>MTQWDRLRQLPPVYIQQLHELYDRDGLPMDVRHYLSAWIEKQEWQRAARDHDFAVVLFQVLLENLDIQHSRFVQEESFLLQHNIRRYKQNFQRYLDEPCSLATAILWFLEKEKEILASADLAEQVQLLRVDQEAMETNSQQDLERKMAGLRNEVQVQISILSDINKVLDWTDDLINLLVKKELVEWQRRQQKACIGAPDNVCLDQLEKWFTSVAECLFQVRGFLSKLEELSGKVSYENDPVKARRPALQKRADTLLKELLKSAFVVETQPSMPQGKGPLVLRTNVQFSVKTRLLVKFPELNHSMKVDVSMDREPPQIKGYRRFNVMGTTTKNLNMAESQNGGMVADFRHLTLKEQKSGGGSKGVSDISLSVTEELHLIYFNTVFELKGLAVGMQACSLPVVIISNSSQQQSAWASVLWFNMLSQDPKDVVFFASSPAAPWPQFGEMLSWQFLSATKLGLNPDQLEMIAHRLFGKQPNYDTYKVAWSKFSKENLPETFWVWFDGILFMVKTYLVDLWKEGLIMGFVSKGKEKSLLKKKKRGTFLLRFSESVIGGITFSWVETAITGEPDVKTVQPFTKEDLSQIPFHEIIRNFQLLEADNVPENPLLYLYPDTPKDRAFGKYYTEKTGGKSTQLVVMTVCHWSCRNTLEAKSPMSSDMAQGEGLEPMNGLCGEAAGESWLSLLSNPAKNLINQIALPPSKRSSTISLLALW</sequence>
<dbReference type="InterPro" id="IPR001217">
    <property type="entry name" value="STAT"/>
</dbReference>
<evidence type="ECO:0000256" key="1">
    <source>
        <dbReference type="ARBA" id="ARBA00004123"/>
    </source>
</evidence>
<keyword evidence="6 12" id="KW-0727">SH2 domain</keyword>
<evidence type="ECO:0000256" key="8">
    <source>
        <dbReference type="ARBA" id="ARBA00023125"/>
    </source>
</evidence>
<evidence type="ECO:0000256" key="12">
    <source>
        <dbReference type="PROSITE-ProRule" id="PRU00191"/>
    </source>
</evidence>
<dbReference type="InterPro" id="IPR036535">
    <property type="entry name" value="STAT_N_sf"/>
</dbReference>
<dbReference type="Pfam" id="PF02865">
    <property type="entry name" value="STAT_int"/>
    <property type="match status" value="1"/>
</dbReference>
<reference evidence="15" key="3">
    <citation type="submission" date="2025-09" db="UniProtKB">
        <authorList>
            <consortium name="Ensembl"/>
        </authorList>
    </citation>
    <scope>IDENTIFICATION</scope>
</reference>
<dbReference type="InterPro" id="IPR008967">
    <property type="entry name" value="p53-like_TF_DNA-bd_sf"/>
</dbReference>
<dbReference type="InterPro" id="IPR012345">
    <property type="entry name" value="STAT_TF_DNA-bd_N"/>
</dbReference>
<keyword evidence="9 13" id="KW-0010">Activator</keyword>
<evidence type="ECO:0000256" key="2">
    <source>
        <dbReference type="ARBA" id="ARBA00004496"/>
    </source>
</evidence>
<dbReference type="AlphaFoldDB" id="A0AAQ5XTJ4"/>
<dbReference type="FunFam" id="3.30.505.10:FF:000003">
    <property type="entry name" value="Signal transducer and activator of transcription"/>
    <property type="match status" value="1"/>
</dbReference>
<accession>A0AAQ5XTJ4</accession>
<dbReference type="SUPFAM" id="SSF47655">
    <property type="entry name" value="STAT"/>
    <property type="match status" value="1"/>
</dbReference>
<proteinExistence type="inferred from homology"/>
<dbReference type="Pfam" id="PF02864">
    <property type="entry name" value="STAT_bind"/>
    <property type="match status" value="1"/>
</dbReference>
<dbReference type="GO" id="GO:0005634">
    <property type="term" value="C:nucleus"/>
    <property type="evidence" value="ECO:0007669"/>
    <property type="project" value="UniProtKB-SubCell"/>
</dbReference>
<reference evidence="15" key="2">
    <citation type="submission" date="2025-08" db="UniProtKB">
        <authorList>
            <consortium name="Ensembl"/>
        </authorList>
    </citation>
    <scope>IDENTIFICATION</scope>
</reference>
<gene>
    <name evidence="15" type="primary">STAT2</name>
</gene>
<dbReference type="Pfam" id="PF21354">
    <property type="entry name" value="STAT_linker"/>
    <property type="match status" value="1"/>
</dbReference>
<keyword evidence="10 13" id="KW-0804">Transcription</keyword>
<evidence type="ECO:0000256" key="9">
    <source>
        <dbReference type="ARBA" id="ARBA00023159"/>
    </source>
</evidence>
<dbReference type="GO" id="GO:0007165">
    <property type="term" value="P:signal transduction"/>
    <property type="evidence" value="ECO:0007669"/>
    <property type="project" value="InterPro"/>
</dbReference>
<comment type="similarity">
    <text evidence="3 13">Belongs to the transcription factor STAT family.</text>
</comment>
<keyword evidence="4 13" id="KW-0963">Cytoplasm</keyword>
<evidence type="ECO:0000256" key="13">
    <source>
        <dbReference type="RuleBase" id="RU046415"/>
    </source>
</evidence>
<dbReference type="Ensembl" id="ENSAOCT00000050478.1">
    <property type="protein sequence ID" value="ENSAOCP00000042956.1"/>
    <property type="gene ID" value="ENSAOCG00000007256.2"/>
</dbReference>
<evidence type="ECO:0000256" key="7">
    <source>
        <dbReference type="ARBA" id="ARBA00023015"/>
    </source>
</evidence>
<dbReference type="Gene3D" id="1.10.238.10">
    <property type="entry name" value="EF-hand"/>
    <property type="match status" value="1"/>
</dbReference>
<dbReference type="SMART" id="SM00964">
    <property type="entry name" value="STAT_int"/>
    <property type="match status" value="1"/>
</dbReference>
<dbReference type="FunFam" id="2.60.40.630:FF:000004">
    <property type="entry name" value="Signal transducer and activator of transcription"/>
    <property type="match status" value="1"/>
</dbReference>
<dbReference type="Gene3D" id="2.60.40.630">
    <property type="entry name" value="STAT transcription factor, DNA-binding domain"/>
    <property type="match status" value="1"/>
</dbReference>
<evidence type="ECO:0000256" key="10">
    <source>
        <dbReference type="ARBA" id="ARBA00023163"/>
    </source>
</evidence>
<keyword evidence="7 13" id="KW-0805">Transcription regulation</keyword>
<organism evidence="15 16">
    <name type="scientific">Amphiprion ocellaris</name>
    <name type="common">Clown anemonefish</name>
    <dbReference type="NCBI Taxonomy" id="80972"/>
    <lineage>
        <taxon>Eukaryota</taxon>
        <taxon>Metazoa</taxon>
        <taxon>Chordata</taxon>
        <taxon>Craniata</taxon>
        <taxon>Vertebrata</taxon>
        <taxon>Euteleostomi</taxon>
        <taxon>Actinopterygii</taxon>
        <taxon>Neopterygii</taxon>
        <taxon>Teleostei</taxon>
        <taxon>Neoteleostei</taxon>
        <taxon>Acanthomorphata</taxon>
        <taxon>Ovalentaria</taxon>
        <taxon>Pomacentridae</taxon>
        <taxon>Amphiprion</taxon>
    </lineage>
</organism>
<dbReference type="GO" id="GO:0003700">
    <property type="term" value="F:DNA-binding transcription factor activity"/>
    <property type="evidence" value="ECO:0007669"/>
    <property type="project" value="InterPro"/>
</dbReference>
<dbReference type="InterPro" id="IPR036860">
    <property type="entry name" value="SH2_dom_sf"/>
</dbReference>
<evidence type="ECO:0000313" key="15">
    <source>
        <dbReference type="Ensembl" id="ENSAOCP00000042956.1"/>
    </source>
</evidence>
<dbReference type="Gene3D" id="3.30.505.10">
    <property type="entry name" value="SH2 domain"/>
    <property type="match status" value="1"/>
</dbReference>
<reference evidence="15 16" key="1">
    <citation type="submission" date="2022-01" db="EMBL/GenBank/DDBJ databases">
        <title>A chromosome-scale genome assembly of the false clownfish, Amphiprion ocellaris.</title>
        <authorList>
            <person name="Ryu T."/>
        </authorList>
    </citation>
    <scope>NUCLEOTIDE SEQUENCE [LARGE SCALE GENOMIC DNA]</scope>
</reference>
<protein>
    <recommendedName>
        <fullName evidence="13">Signal transducer and activator of transcription</fullName>
    </recommendedName>
</protein>
<keyword evidence="8 13" id="KW-0238">DNA-binding</keyword>
<dbReference type="PROSITE" id="PS50001">
    <property type="entry name" value="SH2"/>
    <property type="match status" value="1"/>
</dbReference>
<dbReference type="GO" id="GO:0005737">
    <property type="term" value="C:cytoplasm"/>
    <property type="evidence" value="ECO:0007669"/>
    <property type="project" value="UniProtKB-SubCell"/>
</dbReference>
<evidence type="ECO:0000256" key="5">
    <source>
        <dbReference type="ARBA" id="ARBA00022553"/>
    </source>
</evidence>
<dbReference type="Pfam" id="PF00017">
    <property type="entry name" value="SH2"/>
    <property type="match status" value="1"/>
</dbReference>
<dbReference type="Proteomes" id="UP001501940">
    <property type="component" value="Chromosome 5"/>
</dbReference>
<dbReference type="InterPro" id="IPR015988">
    <property type="entry name" value="STAT_TF_CC"/>
</dbReference>
<evidence type="ECO:0000256" key="3">
    <source>
        <dbReference type="ARBA" id="ARBA00005586"/>
    </source>
</evidence>
<keyword evidence="16" id="KW-1185">Reference proteome</keyword>
<evidence type="ECO:0000256" key="6">
    <source>
        <dbReference type="ARBA" id="ARBA00022999"/>
    </source>
</evidence>
<dbReference type="InterPro" id="IPR013801">
    <property type="entry name" value="STAT_TF_DNA-bd"/>
</dbReference>
<evidence type="ECO:0000313" key="16">
    <source>
        <dbReference type="Proteomes" id="UP001501940"/>
    </source>
</evidence>
<dbReference type="InterPro" id="IPR000980">
    <property type="entry name" value="SH2"/>
</dbReference>
<dbReference type="GO" id="GO:0003677">
    <property type="term" value="F:DNA binding"/>
    <property type="evidence" value="ECO:0007669"/>
    <property type="project" value="UniProtKB-KW"/>
</dbReference>